<reference evidence="9 10" key="1">
    <citation type="journal article" date="2008" name="Nature">
        <title>Genome analysis of the platypus reveals unique signatures of evolution.</title>
        <authorList>
            <person name="Warren W.C."/>
            <person name="Hillier L.W."/>
            <person name="Marshall Graves J.A."/>
            <person name="Birney E."/>
            <person name="Ponting C.P."/>
            <person name="Grutzner F."/>
            <person name="Belov K."/>
            <person name="Miller W."/>
            <person name="Clarke L."/>
            <person name="Chinwalla A.T."/>
            <person name="Yang S.P."/>
            <person name="Heger A."/>
            <person name="Locke D.P."/>
            <person name="Miethke P."/>
            <person name="Waters P.D."/>
            <person name="Veyrunes F."/>
            <person name="Fulton L."/>
            <person name="Fulton B."/>
            <person name="Graves T."/>
            <person name="Wallis J."/>
            <person name="Puente X.S."/>
            <person name="Lopez-Otin C."/>
            <person name="Ordonez G.R."/>
            <person name="Eichler E.E."/>
            <person name="Chen L."/>
            <person name="Cheng Z."/>
            <person name="Deakin J.E."/>
            <person name="Alsop A."/>
            <person name="Thompson K."/>
            <person name="Kirby P."/>
            <person name="Papenfuss A.T."/>
            <person name="Wakefield M.J."/>
            <person name="Olender T."/>
            <person name="Lancet D."/>
            <person name="Huttley G.A."/>
            <person name="Smit A.F."/>
            <person name="Pask A."/>
            <person name="Temple-Smith P."/>
            <person name="Batzer M.A."/>
            <person name="Walker J.A."/>
            <person name="Konkel M.K."/>
            <person name="Harris R.S."/>
            <person name="Whittington C.M."/>
            <person name="Wong E.S."/>
            <person name="Gemmell N.J."/>
            <person name="Buschiazzo E."/>
            <person name="Vargas Jentzsch I.M."/>
            <person name="Merkel A."/>
            <person name="Schmitz J."/>
            <person name="Zemann A."/>
            <person name="Churakov G."/>
            <person name="Kriegs J.O."/>
            <person name="Brosius J."/>
            <person name="Murchison E.P."/>
            <person name="Sachidanandam R."/>
            <person name="Smith C."/>
            <person name="Hannon G.J."/>
            <person name="Tsend-Ayush E."/>
            <person name="McMillan D."/>
            <person name="Attenborough R."/>
            <person name="Rens W."/>
            <person name="Ferguson-Smith M."/>
            <person name="Lefevre C.M."/>
            <person name="Sharp J.A."/>
            <person name="Nicholas K.R."/>
            <person name="Ray D.A."/>
            <person name="Kube M."/>
            <person name="Reinhardt R."/>
            <person name="Pringle T.H."/>
            <person name="Taylor J."/>
            <person name="Jones R.C."/>
            <person name="Nixon B."/>
            <person name="Dacheux J.L."/>
            <person name="Niwa H."/>
            <person name="Sekita Y."/>
            <person name="Huang X."/>
            <person name="Stark A."/>
            <person name="Kheradpour P."/>
            <person name="Kellis M."/>
            <person name="Flicek P."/>
            <person name="Chen Y."/>
            <person name="Webber C."/>
            <person name="Hardison R."/>
            <person name="Nelson J."/>
            <person name="Hallsworth-Pepin K."/>
            <person name="Delehaunty K."/>
            <person name="Markovic C."/>
            <person name="Minx P."/>
            <person name="Feng Y."/>
            <person name="Kremitzki C."/>
            <person name="Mitreva M."/>
            <person name="Glasscock J."/>
            <person name="Wylie T."/>
            <person name="Wohldmann P."/>
            <person name="Thiru P."/>
            <person name="Nhan M.N."/>
            <person name="Pohl C.S."/>
            <person name="Smith S.M."/>
            <person name="Hou S."/>
            <person name="Nefedov M."/>
            <person name="de Jong P.J."/>
            <person name="Renfree M.B."/>
            <person name="Mardis E.R."/>
            <person name="Wilson R.K."/>
        </authorList>
    </citation>
    <scope>NUCLEOTIDE SEQUENCE [LARGE SCALE GENOMIC DNA]</scope>
    <source>
        <strain evidence="9 10">Glennie</strain>
    </source>
</reference>
<dbReference type="FunFam" id="1.20.1000.10:FF:000001">
    <property type="entry name" value="Guanylate binding protein 1"/>
    <property type="match status" value="1"/>
</dbReference>
<dbReference type="SUPFAM" id="SSF52540">
    <property type="entry name" value="P-loop containing nucleoside triphosphate hydrolases"/>
    <property type="match status" value="1"/>
</dbReference>
<reference evidence="9" key="3">
    <citation type="submission" date="2025-09" db="UniProtKB">
        <authorList>
            <consortium name="Ensembl"/>
        </authorList>
    </citation>
    <scope>IDENTIFICATION</scope>
    <source>
        <strain evidence="9">Glennie</strain>
    </source>
</reference>
<keyword evidence="10" id="KW-1185">Reference proteome</keyword>
<dbReference type="GO" id="GO:0045087">
    <property type="term" value="P:innate immune response"/>
    <property type="evidence" value="ECO:0007669"/>
    <property type="project" value="UniProtKB-KW"/>
</dbReference>
<dbReference type="InterPro" id="IPR015894">
    <property type="entry name" value="Guanylate-bd_N"/>
</dbReference>
<evidence type="ECO:0000256" key="4">
    <source>
        <dbReference type="ARBA" id="ARBA00022859"/>
    </source>
</evidence>
<keyword evidence="1" id="KW-0399">Innate immunity</keyword>
<keyword evidence="4" id="KW-0391">Immunity</keyword>
<dbReference type="InterPro" id="IPR003191">
    <property type="entry name" value="Guanylate-bd/ATL_C"/>
</dbReference>
<dbReference type="Gene3D" id="3.40.50.300">
    <property type="entry name" value="P-loop containing nucleotide triphosphate hydrolases"/>
    <property type="match status" value="1"/>
</dbReference>
<evidence type="ECO:0000256" key="3">
    <source>
        <dbReference type="ARBA" id="ARBA00022801"/>
    </source>
</evidence>
<dbReference type="InterPro" id="IPR030386">
    <property type="entry name" value="G_GB1_RHD3_dom"/>
</dbReference>
<dbReference type="CDD" id="cd16269">
    <property type="entry name" value="GBP_C"/>
    <property type="match status" value="1"/>
</dbReference>
<dbReference type="InterPro" id="IPR036543">
    <property type="entry name" value="Guanylate-bd_C_sf"/>
</dbReference>
<dbReference type="Pfam" id="PF02263">
    <property type="entry name" value="GBP"/>
    <property type="match status" value="1"/>
</dbReference>
<dbReference type="InterPro" id="IPR037684">
    <property type="entry name" value="GBP_C"/>
</dbReference>
<evidence type="ECO:0000259" key="8">
    <source>
        <dbReference type="PROSITE" id="PS51715"/>
    </source>
</evidence>
<dbReference type="Ensembl" id="ENSOANT00000057322.1">
    <property type="protein sequence ID" value="ENSOANP00000050369.1"/>
    <property type="gene ID" value="ENSOANG00000013945.3"/>
</dbReference>
<keyword evidence="2" id="KW-0547">Nucleotide-binding</keyword>
<name>A0A6I8P8Y2_ORNAN</name>
<dbReference type="OrthoDB" id="2135133at2759"/>
<accession>A0A6I8P8Y2</accession>
<organism evidence="9 10">
    <name type="scientific">Ornithorhynchus anatinus</name>
    <name type="common">Duckbill platypus</name>
    <dbReference type="NCBI Taxonomy" id="9258"/>
    <lineage>
        <taxon>Eukaryota</taxon>
        <taxon>Metazoa</taxon>
        <taxon>Chordata</taxon>
        <taxon>Craniata</taxon>
        <taxon>Vertebrata</taxon>
        <taxon>Euteleostomi</taxon>
        <taxon>Mammalia</taxon>
        <taxon>Monotremata</taxon>
        <taxon>Ornithorhynchidae</taxon>
        <taxon>Ornithorhynchus</taxon>
    </lineage>
</organism>
<dbReference type="FunFam" id="3.40.50.300:FF:000422">
    <property type="entry name" value="Guanylate-binding protein 1"/>
    <property type="match status" value="1"/>
</dbReference>
<dbReference type="CDD" id="cd01851">
    <property type="entry name" value="GBP"/>
    <property type="match status" value="1"/>
</dbReference>
<feature type="coiled-coil region" evidence="7">
    <location>
        <begin position="487"/>
        <end position="580"/>
    </location>
</feature>
<dbReference type="GO" id="GO:0005525">
    <property type="term" value="F:GTP binding"/>
    <property type="evidence" value="ECO:0007669"/>
    <property type="project" value="UniProtKB-KW"/>
</dbReference>
<feature type="domain" description="GB1/RHD3-type G" evidence="8">
    <location>
        <begin position="36"/>
        <end position="277"/>
    </location>
</feature>
<protein>
    <submittedName>
        <fullName evidence="9">Guanylate binding protein 2</fullName>
    </submittedName>
</protein>
<keyword evidence="7" id="KW-0175">Coiled coil</keyword>
<evidence type="ECO:0000256" key="5">
    <source>
        <dbReference type="ARBA" id="ARBA00023134"/>
    </source>
</evidence>
<dbReference type="InterPro" id="IPR027417">
    <property type="entry name" value="P-loop_NTPase"/>
</dbReference>
<evidence type="ECO:0000256" key="6">
    <source>
        <dbReference type="PROSITE-ProRule" id="PRU01052"/>
    </source>
</evidence>
<proteinExistence type="inferred from homology"/>
<evidence type="ECO:0000256" key="1">
    <source>
        <dbReference type="ARBA" id="ARBA00022588"/>
    </source>
</evidence>
<dbReference type="SUPFAM" id="SSF48340">
    <property type="entry name" value="Interferon-induced guanylate-binding protein 1 (GBP1), C-terminal domain"/>
    <property type="match status" value="1"/>
</dbReference>
<sequence length="593" mass="67680">MATKKIMPAPICLIENSSSGQLTVNQKALAILSGISQPVVVVAIVGLYRTGKSYLMNRLAGQKKGFSLGSTVQSHTKGIWMWCVPHPTEKNLTLVLLDTEGLGDVEKEDPKNDSWIFALAVLLSSMFVYNSMGTINQPAMDQLHYVSELTEHIRSKTVPSLDGVDDSAGFVSFFPDFVWTVRDFNLELKLDGHPITEEEYLENALKLKRGTDEKTKLFNLPRTCIRQFFPTKKCFVFAPPATWKELPKLEDLQENELQPEFVEQTGRFCSYIFQNAKVKTIQGGIVINGPRLESLVVTYVETISSGTVPCMENAVSALAEIENSAAVQKALDCYEKLMSPVKFSTNTLQELLDLHTASEGKAIEVFMQHSFKDEDQKYQRELRNHLLAKWDDFFKQNEKESTKRCMTLLQNIFKPLDEAMKNGTFSRPGGYHHFLQKKQKLKEKYEQESKKEPWAEETLVKYLQSMEDKAETILQVDQSLSEKEKMIEVEKAKSESAMQAAKQLQEMQEKSQQLLEQTEKSHQEHVKQLIKKMEEEKQHMLAEQEKALNLKLKEHTQIIREGLQNEAKQLENQILSLQKQIHTPRPSSPCTIL</sequence>
<dbReference type="OMA" id="DRQSGFR"/>
<evidence type="ECO:0000256" key="2">
    <source>
        <dbReference type="ARBA" id="ARBA00022741"/>
    </source>
</evidence>
<dbReference type="AlphaFoldDB" id="A0A6I8P8Y2"/>
<evidence type="ECO:0000256" key="7">
    <source>
        <dbReference type="SAM" id="Coils"/>
    </source>
</evidence>
<dbReference type="GeneTree" id="ENSGT00940000162297"/>
<comment type="similarity">
    <text evidence="6">Belongs to the TRAFAC class dynamin-like GTPase superfamily. GB1/RHD3 GTPase family.</text>
</comment>
<keyword evidence="3" id="KW-0378">Hydrolase</keyword>
<keyword evidence="5" id="KW-0342">GTP-binding</keyword>
<dbReference type="Gene3D" id="1.20.1000.10">
    <property type="entry name" value="Guanylate-binding protein, C-terminal domain"/>
    <property type="match status" value="1"/>
</dbReference>
<evidence type="ECO:0000313" key="10">
    <source>
        <dbReference type="Proteomes" id="UP000002279"/>
    </source>
</evidence>
<evidence type="ECO:0000313" key="9">
    <source>
        <dbReference type="Ensembl" id="ENSOANP00000050369.1"/>
    </source>
</evidence>
<reference evidence="9" key="2">
    <citation type="submission" date="2025-08" db="UniProtKB">
        <authorList>
            <consortium name="Ensembl"/>
        </authorList>
    </citation>
    <scope>IDENTIFICATION</scope>
    <source>
        <strain evidence="9">Glennie</strain>
    </source>
</reference>
<gene>
    <name evidence="9" type="primary">GBP2</name>
</gene>
<dbReference type="PROSITE" id="PS51715">
    <property type="entry name" value="G_GB1_RHD3"/>
    <property type="match status" value="1"/>
</dbReference>
<dbReference type="PANTHER" id="PTHR10751">
    <property type="entry name" value="GUANYLATE BINDING PROTEIN"/>
    <property type="match status" value="1"/>
</dbReference>
<dbReference type="Bgee" id="ENSOANG00000013945">
    <property type="expression patterns" value="Expressed in ovary and 8 other cell types or tissues"/>
</dbReference>
<dbReference type="Proteomes" id="UP000002279">
    <property type="component" value="Chromosome 4"/>
</dbReference>
<dbReference type="Pfam" id="PF02841">
    <property type="entry name" value="GBP_C"/>
    <property type="match status" value="1"/>
</dbReference>
<dbReference type="GO" id="GO:0003924">
    <property type="term" value="F:GTPase activity"/>
    <property type="evidence" value="ECO:0007669"/>
    <property type="project" value="InterPro"/>
</dbReference>